<organism evidence="2 3">
    <name type="scientific">Hymenobacter gummosus</name>
    <dbReference type="NCBI Taxonomy" id="1776032"/>
    <lineage>
        <taxon>Bacteria</taxon>
        <taxon>Pseudomonadati</taxon>
        <taxon>Bacteroidota</taxon>
        <taxon>Cytophagia</taxon>
        <taxon>Cytophagales</taxon>
        <taxon>Hymenobacteraceae</taxon>
        <taxon>Hymenobacter</taxon>
    </lineage>
</organism>
<reference evidence="2 3" key="1">
    <citation type="submission" date="2018-12" db="EMBL/GenBank/DDBJ databases">
        <title>Hymenobacter gummosus sp. nov., isolated from a spring.</title>
        <authorList>
            <person name="Nie L."/>
        </authorList>
    </citation>
    <scope>NUCLEOTIDE SEQUENCE [LARGE SCALE GENOMIC DNA]</scope>
    <source>
        <strain evidence="2 3">KCTC 52166</strain>
    </source>
</reference>
<feature type="domain" description="IrrE N-terminal-like" evidence="1">
    <location>
        <begin position="82"/>
        <end position="184"/>
    </location>
</feature>
<sequence>MAAKSKLPHGFPAAAERKAESLRQELGLKPYEPLCAFRLCEHLRIKVVVAQQLVGLSSESLTTLCHPSGKHWSALTMPYHPSQQSTHLIIHNGVHSPARQQSNVMHEVAHILCGHQLSAIDTGNGLPDYMRLYPEEQELEADCLGWTLLLPRAALLYALSKGWDNAAIMEHYQASAQMVQLRINRTGVKRQLAYMRS</sequence>
<gene>
    <name evidence="2" type="ORF">EJV47_26245</name>
</gene>
<dbReference type="RefSeq" id="WP_165903945.1">
    <property type="nucleotide sequence ID" value="NZ_RXOF01000022.1"/>
</dbReference>
<evidence type="ECO:0000259" key="1">
    <source>
        <dbReference type="Pfam" id="PF06114"/>
    </source>
</evidence>
<evidence type="ECO:0000313" key="2">
    <source>
        <dbReference type="EMBL" id="RTQ45074.1"/>
    </source>
</evidence>
<dbReference type="Pfam" id="PF06114">
    <property type="entry name" value="Peptidase_M78"/>
    <property type="match status" value="1"/>
</dbReference>
<dbReference type="Proteomes" id="UP000282184">
    <property type="component" value="Unassembled WGS sequence"/>
</dbReference>
<keyword evidence="3" id="KW-1185">Reference proteome</keyword>
<comment type="caution">
    <text evidence="2">The sequence shown here is derived from an EMBL/GenBank/DDBJ whole genome shotgun (WGS) entry which is preliminary data.</text>
</comment>
<dbReference type="EMBL" id="RXOF01000022">
    <property type="protein sequence ID" value="RTQ45074.1"/>
    <property type="molecule type" value="Genomic_DNA"/>
</dbReference>
<dbReference type="InterPro" id="IPR010359">
    <property type="entry name" value="IrrE_HExxH"/>
</dbReference>
<accession>A0A431TV94</accession>
<dbReference type="AlphaFoldDB" id="A0A431TV94"/>
<name>A0A431TV94_9BACT</name>
<protein>
    <submittedName>
        <fullName evidence="2">ImmA/IrrE family metallo-endopeptidase</fullName>
    </submittedName>
</protein>
<evidence type="ECO:0000313" key="3">
    <source>
        <dbReference type="Proteomes" id="UP000282184"/>
    </source>
</evidence>
<proteinExistence type="predicted"/>